<reference evidence="1" key="1">
    <citation type="submission" date="2021-02" db="EMBL/GenBank/DDBJ databases">
        <authorList>
            <person name="Nowell W R."/>
        </authorList>
    </citation>
    <scope>NUCLEOTIDE SEQUENCE</scope>
</reference>
<accession>A0A815QBI4</accession>
<dbReference type="Proteomes" id="UP000663828">
    <property type="component" value="Unassembled WGS sequence"/>
</dbReference>
<evidence type="ECO:0000313" key="3">
    <source>
        <dbReference type="Proteomes" id="UP000663828"/>
    </source>
</evidence>
<evidence type="ECO:0000313" key="2">
    <source>
        <dbReference type="EMBL" id="CAF1472633.1"/>
    </source>
</evidence>
<protein>
    <submittedName>
        <fullName evidence="1">Uncharacterized protein</fullName>
    </submittedName>
</protein>
<dbReference type="EMBL" id="CAJNOR010003917">
    <property type="protein sequence ID" value="CAF1459574.1"/>
    <property type="molecule type" value="Genomic_DNA"/>
</dbReference>
<dbReference type="Proteomes" id="UP000663852">
    <property type="component" value="Unassembled WGS sequence"/>
</dbReference>
<comment type="caution">
    <text evidence="1">The sequence shown here is derived from an EMBL/GenBank/DDBJ whole genome shotgun (WGS) entry which is preliminary data.</text>
</comment>
<sequence>MSLNNYATYPGQFPPVVIITGSIPLDLKAASIAIAFHLSNGYDIRSANFDTTTFLYTLVNSHLLFMTPNEYAQKLGEATKSSSFYIATT</sequence>
<dbReference type="AlphaFoldDB" id="A0A815QBI4"/>
<keyword evidence="3" id="KW-1185">Reference proteome</keyword>
<gene>
    <name evidence="2" type="ORF">EDS130_LOCUS40898</name>
    <name evidence="1" type="ORF">XAT740_LOCUS37356</name>
</gene>
<dbReference type="EMBL" id="CAJNOJ010000512">
    <property type="protein sequence ID" value="CAF1472633.1"/>
    <property type="molecule type" value="Genomic_DNA"/>
</dbReference>
<evidence type="ECO:0000313" key="1">
    <source>
        <dbReference type="EMBL" id="CAF1459574.1"/>
    </source>
</evidence>
<proteinExistence type="predicted"/>
<organism evidence="1 3">
    <name type="scientific">Adineta ricciae</name>
    <name type="common">Rotifer</name>
    <dbReference type="NCBI Taxonomy" id="249248"/>
    <lineage>
        <taxon>Eukaryota</taxon>
        <taxon>Metazoa</taxon>
        <taxon>Spiralia</taxon>
        <taxon>Gnathifera</taxon>
        <taxon>Rotifera</taxon>
        <taxon>Eurotatoria</taxon>
        <taxon>Bdelloidea</taxon>
        <taxon>Adinetida</taxon>
        <taxon>Adinetidae</taxon>
        <taxon>Adineta</taxon>
    </lineage>
</organism>
<name>A0A815QBI4_ADIRI</name>